<dbReference type="InterPro" id="IPR034812">
    <property type="entry name" value="Ppo-like_N"/>
</dbReference>
<keyword evidence="2" id="KW-0479">Metal-binding</keyword>
<dbReference type="GO" id="GO:0006979">
    <property type="term" value="P:response to oxidative stress"/>
    <property type="evidence" value="ECO:0007669"/>
    <property type="project" value="InterPro"/>
</dbReference>
<keyword evidence="6" id="KW-0732">Signal</keyword>
<evidence type="ECO:0000256" key="1">
    <source>
        <dbReference type="ARBA" id="ARBA00011881"/>
    </source>
</evidence>
<dbReference type="InterPro" id="IPR037120">
    <property type="entry name" value="Haem_peroxidase_sf_animal"/>
</dbReference>
<evidence type="ECO:0000256" key="2">
    <source>
        <dbReference type="ARBA" id="ARBA00022723"/>
    </source>
</evidence>
<dbReference type="InterPro" id="IPR050783">
    <property type="entry name" value="Oxylipin_biosynth_metab"/>
</dbReference>
<protein>
    <recommendedName>
        <fullName evidence="9">Linoleate 8R-lipoxygenase</fullName>
    </recommendedName>
</protein>
<dbReference type="PANTHER" id="PTHR11903">
    <property type="entry name" value="PROSTAGLANDIN G/H SYNTHASE"/>
    <property type="match status" value="1"/>
</dbReference>
<dbReference type="GO" id="GO:0004601">
    <property type="term" value="F:peroxidase activity"/>
    <property type="evidence" value="ECO:0007669"/>
    <property type="project" value="InterPro"/>
</dbReference>
<accession>A0A9P3CL67</accession>
<evidence type="ECO:0000256" key="3">
    <source>
        <dbReference type="ARBA" id="ARBA00022964"/>
    </source>
</evidence>
<evidence type="ECO:0000256" key="4">
    <source>
        <dbReference type="ARBA" id="ARBA00023002"/>
    </source>
</evidence>
<dbReference type="CDD" id="cd09817">
    <property type="entry name" value="linoleate_diol_synthase_like"/>
    <property type="match status" value="1"/>
</dbReference>
<dbReference type="Proteomes" id="UP000825890">
    <property type="component" value="Unassembled WGS sequence"/>
</dbReference>
<dbReference type="SUPFAM" id="SSF48264">
    <property type="entry name" value="Cytochrome P450"/>
    <property type="match status" value="1"/>
</dbReference>
<name>A0A9P3CL67_9PEZI</name>
<dbReference type="GO" id="GO:0005506">
    <property type="term" value="F:iron ion binding"/>
    <property type="evidence" value="ECO:0007669"/>
    <property type="project" value="InterPro"/>
</dbReference>
<dbReference type="GeneID" id="68293546"/>
<dbReference type="Pfam" id="PF00067">
    <property type="entry name" value="p450"/>
    <property type="match status" value="1"/>
</dbReference>
<comment type="caution">
    <text evidence="7">The sequence shown here is derived from an EMBL/GenBank/DDBJ whole genome shotgun (WGS) entry which is preliminary data.</text>
</comment>
<dbReference type="CDD" id="cd20612">
    <property type="entry name" value="CYP_LDS-like_C"/>
    <property type="match status" value="1"/>
</dbReference>
<dbReference type="PROSITE" id="PS50292">
    <property type="entry name" value="PEROXIDASE_3"/>
    <property type="match status" value="1"/>
</dbReference>
<evidence type="ECO:0008006" key="9">
    <source>
        <dbReference type="Google" id="ProtNLM"/>
    </source>
</evidence>
<dbReference type="RefSeq" id="XP_044659270.1">
    <property type="nucleotide sequence ID" value="XM_044803335.1"/>
</dbReference>
<reference evidence="7 8" key="1">
    <citation type="submission" date="2021-01" db="EMBL/GenBank/DDBJ databases">
        <title>Cercospora kikuchii MAFF 305040 whole genome shotgun sequence.</title>
        <authorList>
            <person name="Kashiwa T."/>
            <person name="Suzuki T."/>
        </authorList>
    </citation>
    <scope>NUCLEOTIDE SEQUENCE [LARGE SCALE GENOMIC DNA]</scope>
    <source>
        <strain evidence="7 8">MAFF 305040</strain>
    </source>
</reference>
<comment type="subunit">
    <text evidence="1">Homotetramer.</text>
</comment>
<sequence>MAQAFNSMLKHKSLLLGAAGVTAMVGAAALAGNKKPTADETMSTEKYKPGDDYKDTTSFAIDIVKELSKSGVSITFADVKTLLSFVFEAASGKPVDDKEMMMEKVIAIVTKLPEKSRARRKLTGVLITGLWDSLEHPPLSFQGPKYQYRQADGSHNNVLMPNLGAAGSPYAKSIRTTHMMHATRPDPGVLHVLALMARSDETYKENAAGVSSMLFYHASIIIHDIFRSNRHDSNISDTSSYLDLAPLYGSSVADQAKIRTFRNGMLKPDTYFEERLLAQPPGINVMLVLYSRYHNFVADMILKINEGGRFNLKPGPEAEALKQQDEDLFQTARLIVNGLYINICLHDYLRALTNTHHSDSTWTLDPRIEIPGGALKSDTPRGIGNQVSTEFNLMYRFHSTVSKRDEKWFEDFFGEIGNFDKPLSEATPREMLLALKGYEDSIPEDPSQRTFAHLKRDANGRFNDADLVRVLKESMEDTAALFGPKNVPKALRVVEILGIQRARQWQTASLNEFRKYFGLKQHESFEDINADPQVADTLRGFYGHPDMVEAYPGMWLEDPKPAMTPGCGGCPPYTVGRAIFSDAVTLVRSDRFYTIDYTAATLTNWGIKEVEQDYETLGGSMLYKLIQRGLPGWFPFNSLHVMQPMFTKKTNEQIAKEIGTFGDYTLDDPKPPPMPKIVKTAKEAKAILRDSQNFASPWFKAFEQLADGHDYNHFMLSGEGSAQASQRQLMESLLFRLPEFKQLVRNTAYHYAYSYFKSEMFYWGKNNEGIPRNEIDLVRDVATPTLTRVLADLFCLDLKTEDNPMGTYSMASLYRDLLAVRTWGFGNADPGQAWKRRRQARDASARLRKATKAHLERLMSSHHGHGHQAGIIATLKSYLSGQGAPRGSRVEEGSLRWYGVQIATQLLAAGESMEKVVDIMFMTALAGVGVPISQFTESMYYMTNNGEFYTTVGNIKKLAMSDHEDAWEKLEKYVLEGERFSSAQRLLRVTKAKTTVEGVIYNPGELVIMLLGASGASMDPEHFPNPEEFDVTRPRKDYITTGYGMHECLGKDISLAYSTAMLKAAAGMQNMSWAPGNTGVLHPIMSHGVRLYLSEDGAHLTADPTTLKCHFTSYTHDLSKAGATPKNITTPIPTHVKKNMEDQLRPSDLAAEMLHIDETGCEYTPEEHKACFQANAFPGSVIEVEQNGTANGKTTFSSHKLHSKSMFAAVDHAVTHVSTHVEHAMGMSSRTDFMSSSS</sequence>
<dbReference type="Gene3D" id="1.10.640.10">
    <property type="entry name" value="Haem peroxidase domain superfamily, animal type"/>
    <property type="match status" value="1"/>
</dbReference>
<dbReference type="AlphaFoldDB" id="A0A9P3CL67"/>
<dbReference type="GO" id="GO:0020037">
    <property type="term" value="F:heme binding"/>
    <property type="evidence" value="ECO:0007669"/>
    <property type="project" value="InterPro"/>
</dbReference>
<dbReference type="OrthoDB" id="823504at2759"/>
<organism evidence="7 8">
    <name type="scientific">Cercospora kikuchii</name>
    <dbReference type="NCBI Taxonomy" id="84275"/>
    <lineage>
        <taxon>Eukaryota</taxon>
        <taxon>Fungi</taxon>
        <taxon>Dikarya</taxon>
        <taxon>Ascomycota</taxon>
        <taxon>Pezizomycotina</taxon>
        <taxon>Dothideomycetes</taxon>
        <taxon>Dothideomycetidae</taxon>
        <taxon>Mycosphaerellales</taxon>
        <taxon>Mycosphaerellaceae</taxon>
        <taxon>Cercospora</taxon>
    </lineage>
</organism>
<feature type="chain" id="PRO_5040379820" description="Linoleate 8R-lipoxygenase" evidence="6">
    <location>
        <begin position="24"/>
        <end position="1238"/>
    </location>
</feature>
<dbReference type="InterPro" id="IPR001128">
    <property type="entry name" value="Cyt_P450"/>
</dbReference>
<gene>
    <name evidence="7" type="ORF">CKM354_000797100</name>
</gene>
<dbReference type="GO" id="GO:0016705">
    <property type="term" value="F:oxidoreductase activity, acting on paired donors, with incorporation or reduction of molecular oxygen"/>
    <property type="evidence" value="ECO:0007669"/>
    <property type="project" value="InterPro"/>
</dbReference>
<evidence type="ECO:0000313" key="8">
    <source>
        <dbReference type="Proteomes" id="UP000825890"/>
    </source>
</evidence>
<evidence type="ECO:0000313" key="7">
    <source>
        <dbReference type="EMBL" id="GIZ44783.1"/>
    </source>
</evidence>
<keyword evidence="8" id="KW-1185">Reference proteome</keyword>
<dbReference type="Pfam" id="PF03098">
    <property type="entry name" value="An_peroxidase"/>
    <property type="match status" value="1"/>
</dbReference>
<evidence type="ECO:0000256" key="6">
    <source>
        <dbReference type="SAM" id="SignalP"/>
    </source>
</evidence>
<dbReference type="InterPro" id="IPR019791">
    <property type="entry name" value="Haem_peroxidase_animal"/>
</dbReference>
<dbReference type="EMBL" id="BOLY01000005">
    <property type="protein sequence ID" value="GIZ44783.1"/>
    <property type="molecule type" value="Genomic_DNA"/>
</dbReference>
<dbReference type="SUPFAM" id="SSF48113">
    <property type="entry name" value="Heme-dependent peroxidases"/>
    <property type="match status" value="1"/>
</dbReference>
<dbReference type="GO" id="GO:0004497">
    <property type="term" value="F:monooxygenase activity"/>
    <property type="evidence" value="ECO:0007669"/>
    <property type="project" value="InterPro"/>
</dbReference>
<proteinExistence type="predicted"/>
<dbReference type="Gene3D" id="1.10.630.10">
    <property type="entry name" value="Cytochrome P450"/>
    <property type="match status" value="1"/>
</dbReference>
<keyword evidence="3" id="KW-0223">Dioxygenase</keyword>
<dbReference type="GO" id="GO:0006631">
    <property type="term" value="P:fatty acid metabolic process"/>
    <property type="evidence" value="ECO:0007669"/>
    <property type="project" value="UniProtKB-ARBA"/>
</dbReference>
<dbReference type="GO" id="GO:0051213">
    <property type="term" value="F:dioxygenase activity"/>
    <property type="evidence" value="ECO:0007669"/>
    <property type="project" value="UniProtKB-KW"/>
</dbReference>
<dbReference type="InterPro" id="IPR036396">
    <property type="entry name" value="Cyt_P450_sf"/>
</dbReference>
<evidence type="ECO:0000256" key="5">
    <source>
        <dbReference type="ARBA" id="ARBA00023004"/>
    </source>
</evidence>
<dbReference type="InterPro" id="IPR010255">
    <property type="entry name" value="Haem_peroxidase_sf"/>
</dbReference>
<keyword evidence="5" id="KW-0408">Iron</keyword>
<feature type="signal peptide" evidence="6">
    <location>
        <begin position="1"/>
        <end position="23"/>
    </location>
</feature>
<keyword evidence="4" id="KW-0560">Oxidoreductase</keyword>
<dbReference type="PANTHER" id="PTHR11903:SF13">
    <property type="entry name" value="LINOLEATE 10R-LIPOXYGENASE"/>
    <property type="match status" value="1"/>
</dbReference>